<reference evidence="1 2" key="1">
    <citation type="journal article" date="2010" name="J. Bacteriol.">
        <title>Genome sequence of Lentisphaera araneosa HTCC2155T, the type species of the order Lentisphaerales in the phylum Lentisphaerae.</title>
        <authorList>
            <person name="Thrash J.C."/>
            <person name="Cho J.C."/>
            <person name="Vergin K.L."/>
            <person name="Morris R.M."/>
            <person name="Giovannoni S.J."/>
        </authorList>
    </citation>
    <scope>NUCLEOTIDE SEQUENCE [LARGE SCALE GENOMIC DNA]</scope>
    <source>
        <strain evidence="1 2">HTCC2155</strain>
    </source>
</reference>
<accession>A6DU59</accession>
<name>A6DU59_9BACT</name>
<dbReference type="OrthoDB" id="9919589at2"/>
<evidence type="ECO:0000313" key="1">
    <source>
        <dbReference type="EMBL" id="EDM24818.1"/>
    </source>
</evidence>
<dbReference type="STRING" id="313628.LNTAR_15372"/>
<dbReference type="EMBL" id="ABCK01000047">
    <property type="protein sequence ID" value="EDM24818.1"/>
    <property type="molecule type" value="Genomic_DNA"/>
</dbReference>
<dbReference type="Proteomes" id="UP000004947">
    <property type="component" value="Unassembled WGS sequence"/>
</dbReference>
<gene>
    <name evidence="1" type="ORF">LNTAR_15372</name>
</gene>
<keyword evidence="2" id="KW-1185">Reference proteome</keyword>
<evidence type="ECO:0000313" key="2">
    <source>
        <dbReference type="Proteomes" id="UP000004947"/>
    </source>
</evidence>
<comment type="caution">
    <text evidence="1">The sequence shown here is derived from an EMBL/GenBank/DDBJ whole genome shotgun (WGS) entry which is preliminary data.</text>
</comment>
<sequence length="111" mass="13255">MNKIFSFRASMTVTEFPEIAECSWPLGSFTFYKNHLLINAGMKKYELLYTEIDHVETEFLHFKIIHNNKKVPKSIWSYTPFLGTRIKKKILEFKLPIEIKKIEHKSFRISK</sequence>
<dbReference type="RefSeq" id="WP_007281343.1">
    <property type="nucleotide sequence ID" value="NZ_ABCK01000047.1"/>
</dbReference>
<dbReference type="AlphaFoldDB" id="A6DU59"/>
<organism evidence="1 2">
    <name type="scientific">Lentisphaera araneosa HTCC2155</name>
    <dbReference type="NCBI Taxonomy" id="313628"/>
    <lineage>
        <taxon>Bacteria</taxon>
        <taxon>Pseudomonadati</taxon>
        <taxon>Lentisphaerota</taxon>
        <taxon>Lentisphaeria</taxon>
        <taxon>Lentisphaerales</taxon>
        <taxon>Lentisphaeraceae</taxon>
        <taxon>Lentisphaera</taxon>
    </lineage>
</organism>
<proteinExistence type="predicted"/>
<protein>
    <submittedName>
        <fullName evidence="1">Uncharacterized protein</fullName>
    </submittedName>
</protein>